<keyword evidence="14" id="KW-1133">Transmembrane helix</keyword>
<evidence type="ECO:0000256" key="2">
    <source>
        <dbReference type="ARBA" id="ARBA00022518"/>
    </source>
</evidence>
<protein>
    <recommendedName>
        <fullName evidence="12">Soluble interferon alpha/beta receptor OPG204</fullName>
    </recommendedName>
</protein>
<keyword evidence="6" id="KW-0520">NAD</keyword>
<keyword evidence="5" id="KW-1114">Inhibition of host interferon signaling pathway by virus</keyword>
<keyword evidence="3" id="KW-1090">Inhibition of host innate immune response by virus</keyword>
<evidence type="ECO:0000313" key="18">
    <source>
        <dbReference type="RefSeq" id="XP_019624123.1"/>
    </source>
</evidence>
<dbReference type="Pfam" id="PF07679">
    <property type="entry name" value="I-set"/>
    <property type="match status" value="1"/>
</dbReference>
<dbReference type="CDD" id="cd00096">
    <property type="entry name" value="Ig"/>
    <property type="match status" value="1"/>
</dbReference>
<evidence type="ECO:0000256" key="8">
    <source>
        <dbReference type="ARBA" id="ARBA00023180"/>
    </source>
</evidence>
<evidence type="ECO:0000256" key="9">
    <source>
        <dbReference type="ARBA" id="ARBA00023258"/>
    </source>
</evidence>
<dbReference type="InterPro" id="IPR000157">
    <property type="entry name" value="TIR_dom"/>
</dbReference>
<dbReference type="InterPro" id="IPR036179">
    <property type="entry name" value="Ig-like_dom_sf"/>
</dbReference>
<gene>
    <name evidence="18" type="primary">LOC109469837</name>
</gene>
<dbReference type="OrthoDB" id="9925886at2759"/>
<feature type="transmembrane region" description="Helical" evidence="14">
    <location>
        <begin position="300"/>
        <end position="319"/>
    </location>
</feature>
<accession>A0A6P4YI76</accession>
<evidence type="ECO:0000256" key="4">
    <source>
        <dbReference type="ARBA" id="ARBA00022801"/>
    </source>
</evidence>
<comment type="function">
    <text evidence="13">Counteracts the antiviral effects of host IFN-alpha/beta and key IFN-inducible proteins involved in viral RNA degradation suxh as host OAS1. Acts as a soluble IFN-alpha receptor and thus inhibits the interaction between host IFN-alpha and its receptor.</text>
</comment>
<dbReference type="SMART" id="SM00255">
    <property type="entry name" value="TIR"/>
    <property type="match status" value="1"/>
</dbReference>
<keyword evidence="4" id="KW-0378">Hydrolase</keyword>
<dbReference type="GO" id="GO:0039502">
    <property type="term" value="P:symbiont-mediated suppression of host type I interferon-mediated signaling pathway"/>
    <property type="evidence" value="ECO:0007669"/>
    <property type="project" value="UniProtKB-KW"/>
</dbReference>
<evidence type="ECO:0000256" key="11">
    <source>
        <dbReference type="ARBA" id="ARBA00038761"/>
    </source>
</evidence>
<evidence type="ECO:0000256" key="1">
    <source>
        <dbReference type="ARBA" id="ARBA00009752"/>
    </source>
</evidence>
<feature type="domain" description="TIR" evidence="15">
    <location>
        <begin position="487"/>
        <end position="634"/>
    </location>
</feature>
<keyword evidence="8" id="KW-0325">Glycoprotein</keyword>
<feature type="domain" description="Ig-like" evidence="16">
    <location>
        <begin position="61"/>
        <end position="153"/>
    </location>
</feature>
<keyword evidence="9" id="KW-0922">Interferon antiviral system evasion</keyword>
<evidence type="ECO:0000256" key="12">
    <source>
        <dbReference type="ARBA" id="ARBA00041012"/>
    </source>
</evidence>
<dbReference type="InterPro" id="IPR007110">
    <property type="entry name" value="Ig-like_dom"/>
</dbReference>
<keyword evidence="2" id="KW-0244">Early protein</keyword>
<organism evidence="17 18">
    <name type="scientific">Branchiostoma belcheri</name>
    <name type="common">Amphioxus</name>
    <dbReference type="NCBI Taxonomy" id="7741"/>
    <lineage>
        <taxon>Eukaryota</taxon>
        <taxon>Metazoa</taxon>
        <taxon>Chordata</taxon>
        <taxon>Cephalochordata</taxon>
        <taxon>Leptocardii</taxon>
        <taxon>Amphioxiformes</taxon>
        <taxon>Branchiostomatidae</taxon>
        <taxon>Branchiostoma</taxon>
    </lineage>
</organism>
<comment type="subunit">
    <text evidence="11">Interacts with host IFNA1.</text>
</comment>
<evidence type="ECO:0000256" key="10">
    <source>
        <dbReference type="ARBA" id="ARBA00023319"/>
    </source>
</evidence>
<dbReference type="InterPro" id="IPR013783">
    <property type="entry name" value="Ig-like_fold"/>
</dbReference>
<keyword evidence="5" id="KW-0945">Host-virus interaction</keyword>
<dbReference type="SUPFAM" id="SSF48726">
    <property type="entry name" value="Immunoglobulin"/>
    <property type="match status" value="2"/>
</dbReference>
<dbReference type="RefSeq" id="XP_019624123.1">
    <property type="nucleotide sequence ID" value="XM_019768564.1"/>
</dbReference>
<evidence type="ECO:0000313" key="17">
    <source>
        <dbReference type="Proteomes" id="UP000515135"/>
    </source>
</evidence>
<dbReference type="InterPro" id="IPR022041">
    <property type="entry name" value="Methyltransf_FA"/>
</dbReference>
<sequence>MASAPILSGLVRPFCTLSRSMVLGTVFAILLFARSASPLTVAPTLDSSTDGYDDNWDYEEPDPCDYIDEHEIHKAYEEEEVQMRCPLADCIFPNSPFSWYKDGREFPWTDPPSERITLRGDLRETLEIDSVQIDPDNGTYRCEGVNGTERLVGYISLHVKPAKTKHSPNIQQPFCSDPCVEYRRPGQNVNITCRAYMGVQQVITQVYWITNGAFIKDTGRIHHEGPHIEREDKERKVYVTRALFITDIRPGDYRKYTCVAKNEYGNHTVPVELREGDDPNAPPVFGDDVREKMQQYRNGAAGGGAVLITLCLLAMVYYWKKLEIRLMIKDKFMPFEEGDTIEYTSGGDEDYLFHEQELHVTHFTMDVKLQENARVLLSQGKGHEGVTYEIIIGSDNNTRSAIQRKTVRGAQVSDQREVSASTPHILSSDEWKTFWVSFKDGHIEVGIPGEDPFLRWVEAGPLNIKYLGYMNGSRAKGKLRFSDLGQKEYDVFILYDIEQLGFVKNLLLPFLEKTCRCVVRIEHRDFIGGSDKYEDYVEFIERSRRVLFVLSPNYVKNQWMKFASCVALDEMLREKARIVMIEYQPIKDQEDFETLKIFNEQVQKLMKAVTCIKWSDEAENRTDHRFWRELRYNMPKKRVLSRQSSAWELLRQRSVVADSVVSNSIVRFGFRRQRSTLSDGVADYNRLRSTFSDDSTVIAEDDCEELCFVDETSPCNNRNSRLEMETVL</sequence>
<dbReference type="AlphaFoldDB" id="A0A6P4YI76"/>
<dbReference type="Gene3D" id="2.60.40.10">
    <property type="entry name" value="Immunoglobulins"/>
    <property type="match status" value="2"/>
</dbReference>
<dbReference type="Gene3D" id="3.40.50.10140">
    <property type="entry name" value="Toll/interleukin-1 receptor homology (TIR) domain"/>
    <property type="match status" value="1"/>
</dbReference>
<dbReference type="InterPro" id="IPR003599">
    <property type="entry name" value="Ig_sub"/>
</dbReference>
<dbReference type="Proteomes" id="UP000515135">
    <property type="component" value="Unplaced"/>
</dbReference>
<dbReference type="InterPro" id="IPR015621">
    <property type="entry name" value="IL-1_rcpt_fam"/>
</dbReference>
<dbReference type="KEGG" id="bbel:109469837"/>
<dbReference type="SMART" id="SM00409">
    <property type="entry name" value="IG"/>
    <property type="match status" value="2"/>
</dbReference>
<dbReference type="Pfam" id="PF01582">
    <property type="entry name" value="TIR"/>
    <property type="match status" value="1"/>
</dbReference>
<keyword evidence="14" id="KW-0812">Transmembrane</keyword>
<dbReference type="GeneID" id="109469837"/>
<evidence type="ECO:0000256" key="7">
    <source>
        <dbReference type="ARBA" id="ARBA00023157"/>
    </source>
</evidence>
<evidence type="ECO:0000259" key="16">
    <source>
        <dbReference type="PROSITE" id="PS50835"/>
    </source>
</evidence>
<comment type="similarity">
    <text evidence="1">Belongs to the interleukin-1 receptor family.</text>
</comment>
<proteinExistence type="inferred from homology"/>
<dbReference type="GO" id="GO:0007165">
    <property type="term" value="P:signal transduction"/>
    <property type="evidence" value="ECO:0007669"/>
    <property type="project" value="InterPro"/>
</dbReference>
<dbReference type="SUPFAM" id="SSF52200">
    <property type="entry name" value="Toll/Interleukin receptor TIR domain"/>
    <property type="match status" value="1"/>
</dbReference>
<dbReference type="InterPro" id="IPR003598">
    <property type="entry name" value="Ig_sub2"/>
</dbReference>
<keyword evidence="14" id="KW-0472">Membrane</keyword>
<dbReference type="GO" id="GO:0016787">
    <property type="term" value="F:hydrolase activity"/>
    <property type="evidence" value="ECO:0007669"/>
    <property type="project" value="UniProtKB-KW"/>
</dbReference>
<keyword evidence="17" id="KW-1185">Reference proteome</keyword>
<keyword evidence="10" id="KW-0393">Immunoglobulin domain</keyword>
<dbReference type="InterPro" id="IPR035897">
    <property type="entry name" value="Toll_tir_struct_dom_sf"/>
</dbReference>
<dbReference type="PANTHER" id="PTHR11890">
    <property type="entry name" value="INTERLEUKIN-1 RECEPTOR FAMILY MEMBER"/>
    <property type="match status" value="1"/>
</dbReference>
<evidence type="ECO:0000256" key="14">
    <source>
        <dbReference type="SAM" id="Phobius"/>
    </source>
</evidence>
<evidence type="ECO:0000256" key="5">
    <source>
        <dbReference type="ARBA" id="ARBA00022830"/>
    </source>
</evidence>
<feature type="domain" description="Ig-like" evidence="16">
    <location>
        <begin position="168"/>
        <end position="274"/>
    </location>
</feature>
<reference evidence="18" key="1">
    <citation type="submission" date="2025-08" db="UniProtKB">
        <authorList>
            <consortium name="RefSeq"/>
        </authorList>
    </citation>
    <scope>IDENTIFICATION</scope>
    <source>
        <tissue evidence="18">Gonad</tissue>
    </source>
</reference>
<name>A0A6P4YI76_BRABE</name>
<evidence type="ECO:0000259" key="15">
    <source>
        <dbReference type="PROSITE" id="PS50104"/>
    </source>
</evidence>
<dbReference type="PANTHER" id="PTHR11890:SF44">
    <property type="entry name" value="X-LINKED INTERLEUKIN-1 RECEPTOR ACCESSORY PROTEIN-LIKE 2"/>
    <property type="match status" value="1"/>
</dbReference>
<evidence type="ECO:0000256" key="6">
    <source>
        <dbReference type="ARBA" id="ARBA00023027"/>
    </source>
</evidence>
<keyword evidence="7" id="KW-1015">Disulfide bond</keyword>
<keyword evidence="5" id="KW-0899">Viral immunoevasion</keyword>
<evidence type="ECO:0000256" key="3">
    <source>
        <dbReference type="ARBA" id="ARBA00022632"/>
    </source>
</evidence>
<dbReference type="SMART" id="SM00408">
    <property type="entry name" value="IGc2"/>
    <property type="match status" value="2"/>
</dbReference>
<dbReference type="InterPro" id="IPR013098">
    <property type="entry name" value="Ig_I-set"/>
</dbReference>
<dbReference type="PROSITE" id="PS50835">
    <property type="entry name" value="IG_LIKE"/>
    <property type="match status" value="2"/>
</dbReference>
<evidence type="ECO:0000256" key="13">
    <source>
        <dbReference type="ARBA" id="ARBA00045444"/>
    </source>
</evidence>
<dbReference type="PROSITE" id="PS50104">
    <property type="entry name" value="TIR"/>
    <property type="match status" value="1"/>
</dbReference>
<dbReference type="Pfam" id="PF12248">
    <property type="entry name" value="Methyltransf_FA"/>
    <property type="match status" value="1"/>
</dbReference>